<comment type="similarity">
    <text evidence="1">Belongs to the glycosyl hydrolase 13 family.</text>
</comment>
<feature type="region of interest" description="Disordered" evidence="4">
    <location>
        <begin position="498"/>
        <end position="524"/>
    </location>
</feature>
<dbReference type="InterPro" id="IPR013783">
    <property type="entry name" value="Ig-like_fold"/>
</dbReference>
<dbReference type="STRING" id="245187.SAMN04488003_11535"/>
<dbReference type="Gene3D" id="2.60.40.1180">
    <property type="entry name" value="Golgi alpha-mannosidase II"/>
    <property type="match status" value="1"/>
</dbReference>
<dbReference type="SMART" id="SM00642">
    <property type="entry name" value="Aamy"/>
    <property type="match status" value="1"/>
</dbReference>
<dbReference type="Gene3D" id="2.60.40.10">
    <property type="entry name" value="Immunoglobulins"/>
    <property type="match status" value="1"/>
</dbReference>
<dbReference type="GO" id="GO:0004135">
    <property type="term" value="F:amylo-alpha-1,6-glucosidase activity"/>
    <property type="evidence" value="ECO:0007669"/>
    <property type="project" value="InterPro"/>
</dbReference>
<dbReference type="CDD" id="cd02856">
    <property type="entry name" value="E_set_GDE_Isoamylase_N"/>
    <property type="match status" value="1"/>
</dbReference>
<dbReference type="GO" id="GO:0005980">
    <property type="term" value="P:glycogen catabolic process"/>
    <property type="evidence" value="ECO:0007669"/>
    <property type="project" value="InterPro"/>
</dbReference>
<feature type="domain" description="Glycosyl hydrolase family 13 catalytic" evidence="5">
    <location>
        <begin position="169"/>
        <end position="598"/>
    </location>
</feature>
<feature type="compositionally biased region" description="Basic and acidic residues" evidence="4">
    <location>
        <begin position="503"/>
        <end position="522"/>
    </location>
</feature>
<dbReference type="InterPro" id="IPR013780">
    <property type="entry name" value="Glyco_hydro_b"/>
</dbReference>
<dbReference type="InterPro" id="IPR044505">
    <property type="entry name" value="GlgX_Isoamylase_N_E_set"/>
</dbReference>
<dbReference type="Proteomes" id="UP000199585">
    <property type="component" value="Unassembled WGS sequence"/>
</dbReference>
<dbReference type="Pfam" id="PF00128">
    <property type="entry name" value="Alpha-amylase"/>
    <property type="match status" value="1"/>
</dbReference>
<evidence type="ECO:0000256" key="1">
    <source>
        <dbReference type="ARBA" id="ARBA00008061"/>
    </source>
</evidence>
<dbReference type="SUPFAM" id="SSF51011">
    <property type="entry name" value="Glycosyl hydrolase domain"/>
    <property type="match status" value="1"/>
</dbReference>
<keyword evidence="2" id="KW-0378">Hydrolase</keyword>
<evidence type="ECO:0000256" key="3">
    <source>
        <dbReference type="ARBA" id="ARBA00023295"/>
    </source>
</evidence>
<keyword evidence="3" id="KW-0326">Glycosidase</keyword>
<organism evidence="6 7">
    <name type="scientific">Loktanella fryxellensis</name>
    <dbReference type="NCBI Taxonomy" id="245187"/>
    <lineage>
        <taxon>Bacteria</taxon>
        <taxon>Pseudomonadati</taxon>
        <taxon>Pseudomonadota</taxon>
        <taxon>Alphaproteobacteria</taxon>
        <taxon>Rhodobacterales</taxon>
        <taxon>Roseobacteraceae</taxon>
        <taxon>Loktanella</taxon>
    </lineage>
</organism>
<dbReference type="AlphaFoldDB" id="A0A1H8G8F5"/>
<keyword evidence="7" id="KW-1185">Reference proteome</keyword>
<dbReference type="InterPro" id="IPR011837">
    <property type="entry name" value="Glycogen_debranch_GlgX"/>
</dbReference>
<dbReference type="SUPFAM" id="SSF51445">
    <property type="entry name" value="(Trans)glycosidases"/>
    <property type="match status" value="1"/>
</dbReference>
<reference evidence="6 7" key="1">
    <citation type="submission" date="2016-10" db="EMBL/GenBank/DDBJ databases">
        <authorList>
            <person name="de Groot N.N."/>
        </authorList>
    </citation>
    <scope>NUCLEOTIDE SEQUENCE [LARGE SCALE GENOMIC DNA]</scope>
    <source>
        <strain evidence="6 7">DSM 16213</strain>
    </source>
</reference>
<dbReference type="NCBIfam" id="TIGR02100">
    <property type="entry name" value="glgX_debranch"/>
    <property type="match status" value="1"/>
</dbReference>
<evidence type="ECO:0000313" key="7">
    <source>
        <dbReference type="Proteomes" id="UP000199585"/>
    </source>
</evidence>
<dbReference type="PANTHER" id="PTHR43002">
    <property type="entry name" value="GLYCOGEN DEBRANCHING ENZYME"/>
    <property type="match status" value="1"/>
</dbReference>
<dbReference type="InterPro" id="IPR017853">
    <property type="entry name" value="GH"/>
</dbReference>
<dbReference type="EMBL" id="FOCI01000015">
    <property type="protein sequence ID" value="SEN40014.1"/>
    <property type="molecule type" value="Genomic_DNA"/>
</dbReference>
<protein>
    <submittedName>
        <fullName evidence="6">Glycogen operon protein</fullName>
    </submittedName>
</protein>
<dbReference type="CDD" id="cd11326">
    <property type="entry name" value="AmyAc_Glg_debranch"/>
    <property type="match status" value="1"/>
</dbReference>
<evidence type="ECO:0000256" key="4">
    <source>
        <dbReference type="SAM" id="MobiDB-lite"/>
    </source>
</evidence>
<dbReference type="Pfam" id="PF02922">
    <property type="entry name" value="CBM_48"/>
    <property type="match status" value="1"/>
</dbReference>
<dbReference type="InterPro" id="IPR014756">
    <property type="entry name" value="Ig_E-set"/>
</dbReference>
<dbReference type="OrthoDB" id="3236218at2"/>
<sequence>MGYIWINLCQTVRVLDRVNATLNHGIPTRLRDHPLAAGRPFPLGATFDGQGVNFAVFSEHADAINLCLFTDDGRKERARIPLLERDGDVWHVYVTGLTPGAKYGYRVQGPYAPEDGHRFNYNKLLLDPYAKRISGKLRWSDAVMGYRVGSTKGDLTFDNRDSAFAVPRSMVVDPSFNWGDDKAPCTSPSDTLIYETHVKGMTARMPGVSPMTRGRFLGLSSEPVLEHLNKVGVTTVQLMPVQAFVDDHFLSQKGLRNYWGYNTIGFFAPEPRYMTDQGIWEFQTMVRRFHSAGIEVVLDVVYNHTAEGNEMGPTLSFRGFDNLSYYRLAADKRFYVNDTGTGNTLRTDHPMVLRLIMDSLRYWVEVMHVDGFRFDLATILAREKSGFDRQGGFLDALRQDPVLGNVKLIAEPWDLGPGGYQLGNWPHPFMEFNDKYRDNLRKYWRGDRGLTADLAKRIVGSAEQFDHSGRAATSSINFVTVHDGFVLEDLVSYNVKHNAANGEENRDGKDDNYSDNTGHEGPTDDAAIRAARALRKRNLLATVFLSQGTPFLLSGDEIGNSQWGNNNTYAQDNDQGWVNWHKPDQKLLAFVERLSRLRRDHPVLRQSRFLHSRARRTDGKPDLFWRMPDGRAPTATDWQNPDWRALSVEVRTSSDTPAYAASTDVLFLTFNAGDEVTVVLPDLPAGCLWKLVLDTAAPDEGPQCINGATARVAAQSVCVFAQTPA</sequence>
<dbReference type="SUPFAM" id="SSF81296">
    <property type="entry name" value="E set domains"/>
    <property type="match status" value="1"/>
</dbReference>
<gene>
    <name evidence="6" type="ORF">SAMN04488003_11535</name>
</gene>
<dbReference type="Gene3D" id="3.20.20.80">
    <property type="entry name" value="Glycosidases"/>
    <property type="match status" value="1"/>
</dbReference>
<proteinExistence type="inferred from homology"/>
<accession>A0A1H8G8F5</accession>
<evidence type="ECO:0000313" key="6">
    <source>
        <dbReference type="EMBL" id="SEN40014.1"/>
    </source>
</evidence>
<dbReference type="InterPro" id="IPR004193">
    <property type="entry name" value="Glyco_hydro_13_N"/>
</dbReference>
<name>A0A1H8G8F5_9RHOB</name>
<evidence type="ECO:0000256" key="2">
    <source>
        <dbReference type="ARBA" id="ARBA00022801"/>
    </source>
</evidence>
<evidence type="ECO:0000259" key="5">
    <source>
        <dbReference type="SMART" id="SM00642"/>
    </source>
</evidence>
<dbReference type="InterPro" id="IPR006047">
    <property type="entry name" value="GH13_cat_dom"/>
</dbReference>